<sequence>MLLEPAAYPEFGVLDAAVARRDWAGCRAALDAASPSGRTVLLQAAAESPDLEEWLRRLLQADPWDSTAAALLGMHLTKVGWRIRSSATAEHVSADQFRQFREWLRRAEAVLIDAAARAPHDPAVWAARLTTARGLQVDLAEIRRRHDRMVAADPHHLPGQRQYLQSLCPKWYGSWPQAHAFAHEAMTAAPPGAPQGSLVAEAHIEQWLDLGGEYKRAATAHLVGARDSLHDAANRSIWHPAFRRDPGWVSAASAFAMVFAQAGDQQSAARVFAMLGPLASRWPWSYYDEHDELVVIRRYRRRSASALTGGGR</sequence>
<gene>
    <name evidence="1" type="ORF">SAMN05421541_10622</name>
</gene>
<name>A0A1I2FYR3_9ACTN</name>
<keyword evidence="2" id="KW-1185">Reference proteome</keyword>
<dbReference type="Proteomes" id="UP000199645">
    <property type="component" value="Unassembled WGS sequence"/>
</dbReference>
<proteinExistence type="predicted"/>
<evidence type="ECO:0008006" key="3">
    <source>
        <dbReference type="Google" id="ProtNLM"/>
    </source>
</evidence>
<organism evidence="1 2">
    <name type="scientific">Actinoplanes philippinensis</name>
    <dbReference type="NCBI Taxonomy" id="35752"/>
    <lineage>
        <taxon>Bacteria</taxon>
        <taxon>Bacillati</taxon>
        <taxon>Actinomycetota</taxon>
        <taxon>Actinomycetes</taxon>
        <taxon>Micromonosporales</taxon>
        <taxon>Micromonosporaceae</taxon>
        <taxon>Actinoplanes</taxon>
    </lineage>
</organism>
<dbReference type="EMBL" id="FONV01000006">
    <property type="protein sequence ID" value="SFF09938.1"/>
    <property type="molecule type" value="Genomic_DNA"/>
</dbReference>
<dbReference type="AlphaFoldDB" id="A0A1I2FYR3"/>
<protein>
    <recommendedName>
        <fullName evidence="3">DUF4034 domain-containing protein</fullName>
    </recommendedName>
</protein>
<evidence type="ECO:0000313" key="1">
    <source>
        <dbReference type="EMBL" id="SFF09938.1"/>
    </source>
</evidence>
<dbReference type="STRING" id="35752.SAMN05421541_10622"/>
<accession>A0A1I2FYR3</accession>
<evidence type="ECO:0000313" key="2">
    <source>
        <dbReference type="Proteomes" id="UP000199645"/>
    </source>
</evidence>
<reference evidence="1 2" key="1">
    <citation type="submission" date="2016-10" db="EMBL/GenBank/DDBJ databases">
        <authorList>
            <person name="de Groot N.N."/>
        </authorList>
    </citation>
    <scope>NUCLEOTIDE SEQUENCE [LARGE SCALE GENOMIC DNA]</scope>
    <source>
        <strain evidence="1 2">DSM 43019</strain>
    </source>
</reference>